<dbReference type="CDD" id="cd14014">
    <property type="entry name" value="STKc_PknB_like"/>
    <property type="match status" value="1"/>
</dbReference>
<dbReference type="InterPro" id="IPR011009">
    <property type="entry name" value="Kinase-like_dom_sf"/>
</dbReference>
<dbReference type="PROSITE" id="PS00107">
    <property type="entry name" value="PROTEIN_KINASE_ATP"/>
    <property type="match status" value="1"/>
</dbReference>
<dbReference type="Proteomes" id="UP001364211">
    <property type="component" value="Unassembled WGS sequence"/>
</dbReference>
<sequence length="458" mass="48015">MIDDGRLGDYRLVGLLGRGGMGEVHRAVDTRRARPVALKVLRPDVADDPEFRERFRREAGATAAMQSPHIVPIHDFGEIDGHLFIDMPLIHGMGLDAVLGHGPLAPHRAVTVIGQVAEGLVHAHGHGVLHRDVKPSNILLTPADFVYLVDFGIAYRAGGTDPHLTATGTAIGTWAYMAPERFDAGAVDARSDVYSLACVLAECLLGRRPFDGTGPASLMKAHLAAEPPRPSRERPDIPPALDEVIARGMAKDPAHRFGSARELAAAAAAALSAPASTRVRPTTHDAARPAAATSRRRLVLAGVGAAALAMTLAAGIGLGRMTDGATAATPSPVADTGAAATGSSVARPPTTPEARSGTVFGAGQSDGYTYTVDANYPVHLIYTDAAGDQVTAGETPAPWSLVFDTSRWGSDARPQVSAYTMSNRGDSYVECTITDADGRVVVTQRKETANAMVMCMAF</sequence>
<evidence type="ECO:0000313" key="10">
    <source>
        <dbReference type="EMBL" id="MEJ8277598.1"/>
    </source>
</evidence>
<dbReference type="PROSITE" id="PS50011">
    <property type="entry name" value="PROTEIN_KINASE_DOM"/>
    <property type="match status" value="1"/>
</dbReference>
<dbReference type="PANTHER" id="PTHR43289:SF6">
    <property type="entry name" value="SERINE_THREONINE-PROTEIN KINASE NEKL-3"/>
    <property type="match status" value="1"/>
</dbReference>
<dbReference type="InterPro" id="IPR017441">
    <property type="entry name" value="Protein_kinase_ATP_BS"/>
</dbReference>
<organism evidence="10 11">
    <name type="scientific">Pseudonocardia spirodelae</name>
    <dbReference type="NCBI Taxonomy" id="3133431"/>
    <lineage>
        <taxon>Bacteria</taxon>
        <taxon>Bacillati</taxon>
        <taxon>Actinomycetota</taxon>
        <taxon>Actinomycetes</taxon>
        <taxon>Pseudonocardiales</taxon>
        <taxon>Pseudonocardiaceae</taxon>
        <taxon>Pseudonocardia</taxon>
    </lineage>
</organism>
<dbReference type="Pfam" id="PF00069">
    <property type="entry name" value="Pkinase"/>
    <property type="match status" value="1"/>
</dbReference>
<evidence type="ECO:0000256" key="4">
    <source>
        <dbReference type="ARBA" id="ARBA00022741"/>
    </source>
</evidence>
<evidence type="ECO:0000256" key="1">
    <source>
        <dbReference type="ARBA" id="ARBA00012513"/>
    </source>
</evidence>
<proteinExistence type="predicted"/>
<protein>
    <recommendedName>
        <fullName evidence="1">non-specific serine/threonine protein kinase</fullName>
        <ecNumber evidence="1">2.7.11.1</ecNumber>
    </recommendedName>
</protein>
<evidence type="ECO:0000256" key="6">
    <source>
        <dbReference type="ARBA" id="ARBA00022840"/>
    </source>
</evidence>
<dbReference type="Gene3D" id="1.10.510.10">
    <property type="entry name" value="Transferase(Phosphotransferase) domain 1"/>
    <property type="match status" value="1"/>
</dbReference>
<name>A0ABU8T0W2_9PSEU</name>
<dbReference type="Gene3D" id="2.60.40.2880">
    <property type="entry name" value="MmpS1-5, C-terminal soluble domain"/>
    <property type="match status" value="1"/>
</dbReference>
<keyword evidence="3 10" id="KW-0808">Transferase</keyword>
<keyword evidence="5 10" id="KW-0418">Kinase</keyword>
<evidence type="ECO:0000313" key="11">
    <source>
        <dbReference type="Proteomes" id="UP001364211"/>
    </source>
</evidence>
<accession>A0ABU8T0W2</accession>
<gene>
    <name evidence="10" type="ORF">WJX68_01530</name>
</gene>
<dbReference type="SMART" id="SM00220">
    <property type="entry name" value="S_TKc"/>
    <property type="match status" value="1"/>
</dbReference>
<keyword evidence="6 7" id="KW-0067">ATP-binding</keyword>
<evidence type="ECO:0000256" key="7">
    <source>
        <dbReference type="PROSITE-ProRule" id="PRU10141"/>
    </source>
</evidence>
<keyword evidence="2" id="KW-0723">Serine/threonine-protein kinase</keyword>
<dbReference type="EC" id="2.7.11.1" evidence="1"/>
<comment type="caution">
    <text evidence="10">The sequence shown here is derived from an EMBL/GenBank/DDBJ whole genome shotgun (WGS) entry which is preliminary data.</text>
</comment>
<dbReference type="GO" id="GO:0004674">
    <property type="term" value="F:protein serine/threonine kinase activity"/>
    <property type="evidence" value="ECO:0007669"/>
    <property type="project" value="UniProtKB-EC"/>
</dbReference>
<dbReference type="SUPFAM" id="SSF56112">
    <property type="entry name" value="Protein kinase-like (PK-like)"/>
    <property type="match status" value="1"/>
</dbReference>
<dbReference type="InterPro" id="IPR008271">
    <property type="entry name" value="Ser/Thr_kinase_AS"/>
</dbReference>
<dbReference type="RefSeq" id="WP_340285663.1">
    <property type="nucleotide sequence ID" value="NZ_JBBJUP010000001.1"/>
</dbReference>
<dbReference type="Gene3D" id="3.30.200.20">
    <property type="entry name" value="Phosphorylase Kinase, domain 1"/>
    <property type="match status" value="1"/>
</dbReference>
<evidence type="ECO:0000256" key="3">
    <source>
        <dbReference type="ARBA" id="ARBA00022679"/>
    </source>
</evidence>
<dbReference type="PANTHER" id="PTHR43289">
    <property type="entry name" value="MITOGEN-ACTIVATED PROTEIN KINASE KINASE KINASE 20-RELATED"/>
    <property type="match status" value="1"/>
</dbReference>
<evidence type="ECO:0000256" key="5">
    <source>
        <dbReference type="ARBA" id="ARBA00022777"/>
    </source>
</evidence>
<dbReference type="InterPro" id="IPR000719">
    <property type="entry name" value="Prot_kinase_dom"/>
</dbReference>
<evidence type="ECO:0000259" key="9">
    <source>
        <dbReference type="PROSITE" id="PS50011"/>
    </source>
</evidence>
<dbReference type="EMBL" id="JBBJUP010000001">
    <property type="protein sequence ID" value="MEJ8277598.1"/>
    <property type="molecule type" value="Genomic_DNA"/>
</dbReference>
<keyword evidence="11" id="KW-1185">Reference proteome</keyword>
<keyword evidence="4 7" id="KW-0547">Nucleotide-binding</keyword>
<dbReference type="InterPro" id="IPR038468">
    <property type="entry name" value="MmpS_C"/>
</dbReference>
<reference evidence="10 11" key="1">
    <citation type="submission" date="2024-03" db="EMBL/GenBank/DDBJ databases">
        <title>Draft genome sequence of Pseudonocardia sp. DW16-2.</title>
        <authorList>
            <person name="Duangmal K."/>
        </authorList>
    </citation>
    <scope>NUCLEOTIDE SEQUENCE [LARGE SCALE GENOMIC DNA]</scope>
    <source>
        <strain evidence="10 11">DW16-2</strain>
    </source>
</reference>
<feature type="domain" description="Protein kinase" evidence="9">
    <location>
        <begin position="10"/>
        <end position="271"/>
    </location>
</feature>
<feature type="binding site" evidence="7">
    <location>
        <position position="39"/>
    </location>
    <ligand>
        <name>ATP</name>
        <dbReference type="ChEBI" id="CHEBI:30616"/>
    </ligand>
</feature>
<dbReference type="PROSITE" id="PS00108">
    <property type="entry name" value="PROTEIN_KINASE_ST"/>
    <property type="match status" value="1"/>
</dbReference>
<feature type="region of interest" description="Disordered" evidence="8">
    <location>
        <begin position="327"/>
        <end position="360"/>
    </location>
</feature>
<evidence type="ECO:0000256" key="8">
    <source>
        <dbReference type="SAM" id="MobiDB-lite"/>
    </source>
</evidence>
<evidence type="ECO:0000256" key="2">
    <source>
        <dbReference type="ARBA" id="ARBA00022527"/>
    </source>
</evidence>